<sequence length="51" mass="6100">MIAYLIARLRHRDAIICRYCRRRWQPVSMPGWRFPVHYVGGKPCRGSEALR</sequence>
<proteinExistence type="predicted"/>
<evidence type="ECO:0000313" key="2">
    <source>
        <dbReference type="Proteomes" id="UP000259812"/>
    </source>
</evidence>
<reference evidence="2" key="1">
    <citation type="submission" date="2018-07" db="EMBL/GenBank/DDBJ databases">
        <authorList>
            <person name="Quirk P.G."/>
            <person name="Krulwich T.A."/>
        </authorList>
    </citation>
    <scope>NUCLEOTIDE SEQUENCE [LARGE SCALE GENOMIC DNA]</scope>
</reference>
<dbReference type="GeneID" id="60320842"/>
<gene>
    <name evidence="1" type="primary">89</name>
    <name evidence="1" type="ORF">PBI_THONKO_89</name>
</gene>
<dbReference type="Proteomes" id="UP000259812">
    <property type="component" value="Genome"/>
</dbReference>
<organism evidence="1 2">
    <name type="scientific">Mycobacterium phage Thonko</name>
    <dbReference type="NCBI Taxonomy" id="2282910"/>
    <lineage>
        <taxon>Viruses</taxon>
        <taxon>Duplodnaviria</taxon>
        <taxon>Heunggongvirae</taxon>
        <taxon>Uroviricota</taxon>
        <taxon>Caudoviricetes</taxon>
        <taxon>Bclasvirinae</taxon>
        <taxon>Thonkovirus</taxon>
        <taxon>Thonkovirus thonko</taxon>
    </lineage>
</organism>
<name>A0A346FCD4_9CAUD</name>
<dbReference type="KEGG" id="vg:60320842"/>
<evidence type="ECO:0000313" key="1">
    <source>
        <dbReference type="EMBL" id="AXN53359.1"/>
    </source>
</evidence>
<dbReference type="RefSeq" id="YP_009949440.1">
    <property type="nucleotide sequence ID" value="NC_051580.1"/>
</dbReference>
<keyword evidence="2" id="KW-1185">Reference proteome</keyword>
<dbReference type="EMBL" id="MH632120">
    <property type="protein sequence ID" value="AXN53359.1"/>
    <property type="molecule type" value="Genomic_DNA"/>
</dbReference>
<accession>A0A346FCD4</accession>
<protein>
    <submittedName>
        <fullName evidence="1">Uncharacterized protein</fullName>
    </submittedName>
</protein>